<dbReference type="STRING" id="999630.TUZN_1150"/>
<organism evidence="1 2">
    <name type="scientific">Thermoproteus uzoniensis (strain 768-20)</name>
    <dbReference type="NCBI Taxonomy" id="999630"/>
    <lineage>
        <taxon>Archaea</taxon>
        <taxon>Thermoproteota</taxon>
        <taxon>Thermoprotei</taxon>
        <taxon>Thermoproteales</taxon>
        <taxon>Thermoproteaceae</taxon>
        <taxon>Thermoproteus</taxon>
    </lineage>
</organism>
<gene>
    <name evidence="1" type="ordered locus">TUZN_1150</name>
</gene>
<accession>F2L0E7</accession>
<keyword evidence="2" id="KW-1185">Reference proteome</keyword>
<dbReference type="Proteomes" id="UP000008138">
    <property type="component" value="Chromosome"/>
</dbReference>
<dbReference type="AlphaFoldDB" id="F2L0E7"/>
<dbReference type="SUPFAM" id="SSF52833">
    <property type="entry name" value="Thioredoxin-like"/>
    <property type="match status" value="1"/>
</dbReference>
<evidence type="ECO:0000313" key="1">
    <source>
        <dbReference type="EMBL" id="AEA12629.1"/>
    </source>
</evidence>
<dbReference type="GeneID" id="10360678"/>
<dbReference type="KEGG" id="tuz:TUZN_1150"/>
<dbReference type="eggNOG" id="arCOG01972">
    <property type="taxonomic scope" value="Archaea"/>
</dbReference>
<evidence type="ECO:0000313" key="2">
    <source>
        <dbReference type="Proteomes" id="UP000008138"/>
    </source>
</evidence>
<evidence type="ECO:0008006" key="3">
    <source>
        <dbReference type="Google" id="ProtNLM"/>
    </source>
</evidence>
<proteinExistence type="predicted"/>
<dbReference type="CDD" id="cd02947">
    <property type="entry name" value="TRX_family"/>
    <property type="match status" value="1"/>
</dbReference>
<reference key="2">
    <citation type="submission" date="2011-03" db="EMBL/GenBank/DDBJ databases">
        <title>Complete genome sequence of the thermoacidophilic crenarchaeon Thermoproteus uzoniensis 768-20.</title>
        <authorList>
            <person name="Mardanov A.V."/>
            <person name="Gumerov V.M."/>
            <person name="Beletsky A.V."/>
            <person name="Prokofeva M.I."/>
            <person name="Bonch-Osmolovskaya E.A."/>
            <person name="Ravin N.V."/>
            <person name="Skryabin K.G."/>
        </authorList>
    </citation>
    <scope>NUCLEOTIDE SEQUENCE</scope>
    <source>
        <strain>768-20</strain>
    </source>
</reference>
<name>F2L0E7_THEU7</name>
<dbReference type="Gene3D" id="3.40.30.10">
    <property type="entry name" value="Glutaredoxin"/>
    <property type="match status" value="1"/>
</dbReference>
<reference evidence="1 2" key="1">
    <citation type="journal article" date="2011" name="J. Bacteriol.">
        <title>Complete genome sequence of the thermoacidophilic crenarchaeon Thermoproteus uzoniensis 768-20.</title>
        <authorList>
            <person name="Mardanov A.V."/>
            <person name="Gumerov V.M."/>
            <person name="Beletsky A.V."/>
            <person name="Prokofeva M.I."/>
            <person name="Bonch-Osmolovskaya E.A."/>
            <person name="Ravin N.V."/>
            <person name="Skryabin K.G."/>
        </authorList>
    </citation>
    <scope>NUCLEOTIDE SEQUENCE [LARGE SCALE GENOMIC DNA]</scope>
    <source>
        <strain evidence="1 2">768-20</strain>
    </source>
</reference>
<dbReference type="EMBL" id="CP002590">
    <property type="protein sequence ID" value="AEA12629.1"/>
    <property type="molecule type" value="Genomic_DNA"/>
</dbReference>
<dbReference type="OrthoDB" id="378355at2157"/>
<dbReference type="HOGENOM" id="CLU_2165398_0_0_2"/>
<dbReference type="RefSeq" id="WP_013679965.1">
    <property type="nucleotide sequence ID" value="NC_015315.1"/>
</dbReference>
<sequence length="110" mass="11995">MEFILVADDQALDEALARCRLAVVFFSGRQCAVCINFERMLRSICRSYKGICCIKAYSESVLAHVKQLGIAGVPSLVGYVDGRPVARSIGLPYAPAVNMFMTSLLRAAYG</sequence>
<protein>
    <recommendedName>
        <fullName evidence="3">Thioredoxin</fullName>
    </recommendedName>
</protein>
<dbReference type="InterPro" id="IPR036249">
    <property type="entry name" value="Thioredoxin-like_sf"/>
</dbReference>